<dbReference type="InterPro" id="IPR037401">
    <property type="entry name" value="SnoaL-like"/>
</dbReference>
<proteinExistence type="predicted"/>
<evidence type="ECO:0000313" key="3">
    <source>
        <dbReference type="EMBL" id="HHR34367.1"/>
    </source>
</evidence>
<sequence>MIDKNNSFEEEIRLVLENYLKTYLIDRNFEEVLKYFHPKLSGIGTGEDEIGLTYEQSVWLYQREMSQYPETIPYQITLFKAFEVTPKVALALCGLEFNLRMEETDYKIERLRMSMLFVKERESWLIYHLHISQSELDLSKDESVPLKKMEEKNRWLQEKLDEHTKDLQNALENAKICQSQTN</sequence>
<feature type="domain" description="SnoaL-like" evidence="2">
    <location>
        <begin position="15"/>
        <end position="132"/>
    </location>
</feature>
<dbReference type="Gene3D" id="3.10.450.50">
    <property type="match status" value="1"/>
</dbReference>
<dbReference type="AlphaFoldDB" id="A0A7C5Y8E9"/>
<dbReference type="Pfam" id="PF13474">
    <property type="entry name" value="SnoaL_3"/>
    <property type="match status" value="1"/>
</dbReference>
<gene>
    <name evidence="3" type="ORF">ENM46_05425</name>
</gene>
<name>A0A7C5Y8E9_9BACT</name>
<keyword evidence="1" id="KW-0175">Coiled coil</keyword>
<organism evidence="3">
    <name type="scientific">Fervidobacterium nodosum</name>
    <dbReference type="NCBI Taxonomy" id="2424"/>
    <lineage>
        <taxon>Bacteria</taxon>
        <taxon>Thermotogati</taxon>
        <taxon>Thermotogota</taxon>
        <taxon>Thermotogae</taxon>
        <taxon>Thermotogales</taxon>
        <taxon>Fervidobacteriaceae</taxon>
        <taxon>Fervidobacterium</taxon>
    </lineage>
</organism>
<dbReference type="SUPFAM" id="SSF54427">
    <property type="entry name" value="NTF2-like"/>
    <property type="match status" value="1"/>
</dbReference>
<dbReference type="InterPro" id="IPR032710">
    <property type="entry name" value="NTF2-like_dom_sf"/>
</dbReference>
<protein>
    <recommendedName>
        <fullName evidence="2">SnoaL-like domain-containing protein</fullName>
    </recommendedName>
</protein>
<evidence type="ECO:0000256" key="1">
    <source>
        <dbReference type="SAM" id="Coils"/>
    </source>
</evidence>
<comment type="caution">
    <text evidence="3">The sequence shown here is derived from an EMBL/GenBank/DDBJ whole genome shotgun (WGS) entry which is preliminary data.</text>
</comment>
<feature type="coiled-coil region" evidence="1">
    <location>
        <begin position="146"/>
        <end position="180"/>
    </location>
</feature>
<evidence type="ECO:0000259" key="2">
    <source>
        <dbReference type="Pfam" id="PF13474"/>
    </source>
</evidence>
<accession>A0A7C5Y8E9</accession>
<dbReference type="EMBL" id="DRXW01000326">
    <property type="protein sequence ID" value="HHR34367.1"/>
    <property type="molecule type" value="Genomic_DNA"/>
</dbReference>
<reference evidence="3" key="1">
    <citation type="journal article" date="2020" name="mSystems">
        <title>Genome- and Community-Level Interaction Insights into Carbon Utilization and Element Cycling Functions of Hydrothermarchaeota in Hydrothermal Sediment.</title>
        <authorList>
            <person name="Zhou Z."/>
            <person name="Liu Y."/>
            <person name="Xu W."/>
            <person name="Pan J."/>
            <person name="Luo Z.H."/>
            <person name="Li M."/>
        </authorList>
    </citation>
    <scope>NUCLEOTIDE SEQUENCE [LARGE SCALE GENOMIC DNA]</scope>
    <source>
        <strain evidence="3">SpSt-1088</strain>
    </source>
</reference>